<dbReference type="OrthoDB" id="7062363at2"/>
<name>A0A285PM01_WEIVI</name>
<gene>
    <name evidence="1" type="ORF">NCTC13645_00275</name>
</gene>
<dbReference type="Pfam" id="PF11391">
    <property type="entry name" value="DUF2798"/>
    <property type="match status" value="2"/>
</dbReference>
<evidence type="ECO:0000313" key="2">
    <source>
        <dbReference type="Proteomes" id="UP000254621"/>
    </source>
</evidence>
<dbReference type="InterPro" id="IPR021529">
    <property type="entry name" value="DUF2798"/>
</dbReference>
<accession>A0A285PM01</accession>
<dbReference type="EMBL" id="UHIV01000001">
    <property type="protein sequence ID" value="SUP52390.1"/>
    <property type="molecule type" value="Genomic_DNA"/>
</dbReference>
<sequence>MPNNKHESLIFTIMMCFVMVLGMSLYNAYLIQGQVSAAMVSQAWLGFPFAYIVAMALDVLVVSKNAKTVAFKYIIKPEQSQAVKGITISICMVIPMVICMSGYGAVIGALHTGIWQDLVGQWINNIGKNVLVALPLQLLIAGPLVRKTFRRVFPVGVIQG</sequence>
<dbReference type="AlphaFoldDB" id="A0A285PM01"/>
<organism evidence="1 2">
    <name type="scientific">Weissella viridescens</name>
    <name type="common">Lactobacillus viridescens</name>
    <dbReference type="NCBI Taxonomy" id="1629"/>
    <lineage>
        <taxon>Bacteria</taxon>
        <taxon>Bacillati</taxon>
        <taxon>Bacillota</taxon>
        <taxon>Bacilli</taxon>
        <taxon>Lactobacillales</taxon>
        <taxon>Lactobacillaceae</taxon>
        <taxon>Weissella</taxon>
    </lineage>
</organism>
<reference evidence="1 2" key="1">
    <citation type="submission" date="2018-06" db="EMBL/GenBank/DDBJ databases">
        <authorList>
            <consortium name="Pathogen Informatics"/>
            <person name="Doyle S."/>
        </authorList>
    </citation>
    <scope>NUCLEOTIDE SEQUENCE [LARGE SCALE GENOMIC DNA]</scope>
    <source>
        <strain evidence="1 2">NCTC13645</strain>
    </source>
</reference>
<dbReference type="Proteomes" id="UP000254621">
    <property type="component" value="Unassembled WGS sequence"/>
</dbReference>
<dbReference type="RefSeq" id="WP_057744804.1">
    <property type="nucleotide sequence ID" value="NZ_BJLU01000007.1"/>
</dbReference>
<protein>
    <submittedName>
        <fullName evidence="1">Uncharacterized protein</fullName>
    </submittedName>
</protein>
<evidence type="ECO:0000313" key="1">
    <source>
        <dbReference type="EMBL" id="SUP52390.1"/>
    </source>
</evidence>
<proteinExistence type="predicted"/>